<proteinExistence type="predicted"/>
<dbReference type="EMBL" id="UGMS01000003">
    <property type="protein sequence ID" value="STW79280.1"/>
    <property type="molecule type" value="Genomic_DNA"/>
</dbReference>
<dbReference type="GO" id="GO:0016627">
    <property type="term" value="F:oxidoreductase activity, acting on the CH-CH group of donors"/>
    <property type="evidence" value="ECO:0007669"/>
    <property type="project" value="InterPro"/>
</dbReference>
<dbReference type="Proteomes" id="UP000254863">
    <property type="component" value="Unassembled WGS sequence"/>
</dbReference>
<gene>
    <name evidence="1" type="ORF">NCTC11685_06607</name>
</gene>
<comment type="caution">
    <text evidence="1">The sequence shown here is derived from an EMBL/GenBank/DDBJ whole genome shotgun (WGS) entry which is preliminary data.</text>
</comment>
<dbReference type="Gene3D" id="2.40.110.10">
    <property type="entry name" value="Butyryl-CoA Dehydrogenase, subunit A, domain 2"/>
    <property type="match status" value="1"/>
</dbReference>
<evidence type="ECO:0000313" key="2">
    <source>
        <dbReference type="Proteomes" id="UP000254863"/>
    </source>
</evidence>
<sequence length="130" mass="13787">MPFLRPAVRRCLISAPAWRPAIAVCASPVVKDTAPDRSTPTGSAFLALDAENNAQLAFVPRESAGLTVIDDWACLGQRTTASGTVLAEDLAVEPFHLFPTWKSYATPTLAGPFAQLTTAAHRSGNRPRGA</sequence>
<dbReference type="AlphaFoldDB" id="A0A7H4PLK7"/>
<dbReference type="InterPro" id="IPR009100">
    <property type="entry name" value="AcylCoA_DH/oxidase_NM_dom_sf"/>
</dbReference>
<dbReference type="InterPro" id="IPR046373">
    <property type="entry name" value="Acyl-CoA_Oxase/DH_mid-dom_sf"/>
</dbReference>
<dbReference type="SUPFAM" id="SSF56645">
    <property type="entry name" value="Acyl-CoA dehydrogenase NM domain-like"/>
    <property type="match status" value="1"/>
</dbReference>
<evidence type="ECO:0000313" key="1">
    <source>
        <dbReference type="EMBL" id="STW79280.1"/>
    </source>
</evidence>
<name>A0A7H4PLK7_9ENTR</name>
<accession>A0A7H4PLK7</accession>
<organism evidence="1 2">
    <name type="scientific">Klebsiella michiganensis</name>
    <dbReference type="NCBI Taxonomy" id="1134687"/>
    <lineage>
        <taxon>Bacteria</taxon>
        <taxon>Pseudomonadati</taxon>
        <taxon>Pseudomonadota</taxon>
        <taxon>Gammaproteobacteria</taxon>
        <taxon>Enterobacterales</taxon>
        <taxon>Enterobacteriaceae</taxon>
        <taxon>Klebsiella/Raoultella group</taxon>
        <taxon>Klebsiella</taxon>
    </lineage>
</organism>
<protein>
    <submittedName>
        <fullName evidence="1">Acyl-CoA dehydrogenase</fullName>
    </submittedName>
</protein>
<reference evidence="1 2" key="1">
    <citation type="submission" date="2018-06" db="EMBL/GenBank/DDBJ databases">
        <authorList>
            <consortium name="Pathogen Informatics"/>
            <person name="Doyle S."/>
        </authorList>
    </citation>
    <scope>NUCLEOTIDE SEQUENCE [LARGE SCALE GENOMIC DNA]</scope>
    <source>
        <strain evidence="1 2">NCTC11685</strain>
    </source>
</reference>